<dbReference type="EC" id="2.7.13.3" evidence="2"/>
<keyword evidence="5" id="KW-0547">Nucleotide-binding</keyword>
<evidence type="ECO:0000256" key="4">
    <source>
        <dbReference type="ARBA" id="ARBA00022679"/>
    </source>
</evidence>
<evidence type="ECO:0000256" key="2">
    <source>
        <dbReference type="ARBA" id="ARBA00012438"/>
    </source>
</evidence>
<comment type="catalytic activity">
    <reaction evidence="1">
        <text>ATP + protein L-histidine = ADP + protein N-phospho-L-histidine.</text>
        <dbReference type="EC" id="2.7.13.3"/>
    </reaction>
</comment>
<dbReference type="InterPro" id="IPR035965">
    <property type="entry name" value="PAS-like_dom_sf"/>
</dbReference>
<evidence type="ECO:0000256" key="5">
    <source>
        <dbReference type="ARBA" id="ARBA00022741"/>
    </source>
</evidence>
<dbReference type="GO" id="GO:0046983">
    <property type="term" value="F:protein dimerization activity"/>
    <property type="evidence" value="ECO:0007669"/>
    <property type="project" value="InterPro"/>
</dbReference>
<organism evidence="9">
    <name type="scientific">marine sediment metagenome</name>
    <dbReference type="NCBI Taxonomy" id="412755"/>
    <lineage>
        <taxon>unclassified sequences</taxon>
        <taxon>metagenomes</taxon>
        <taxon>ecological metagenomes</taxon>
    </lineage>
</organism>
<dbReference type="PANTHER" id="PTHR24421:SF10">
    <property type="entry name" value="NITRATE_NITRITE SENSOR PROTEIN NARQ"/>
    <property type="match status" value="1"/>
</dbReference>
<feature type="domain" description="PAC" evidence="8">
    <location>
        <begin position="27"/>
        <end position="78"/>
    </location>
</feature>
<dbReference type="SUPFAM" id="SSF55874">
    <property type="entry name" value="ATPase domain of HSP90 chaperone/DNA topoisomerase II/histidine kinase"/>
    <property type="match status" value="1"/>
</dbReference>
<evidence type="ECO:0000313" key="9">
    <source>
        <dbReference type="EMBL" id="GAI55604.1"/>
    </source>
</evidence>
<evidence type="ECO:0000256" key="7">
    <source>
        <dbReference type="ARBA" id="ARBA00022840"/>
    </source>
</evidence>
<dbReference type="InterPro" id="IPR000700">
    <property type="entry name" value="PAS-assoc_C"/>
</dbReference>
<dbReference type="Gene3D" id="3.30.450.20">
    <property type="entry name" value="PAS domain"/>
    <property type="match status" value="1"/>
</dbReference>
<dbReference type="PANTHER" id="PTHR24421">
    <property type="entry name" value="NITRATE/NITRITE SENSOR PROTEIN NARX-RELATED"/>
    <property type="match status" value="1"/>
</dbReference>
<feature type="non-terminal residue" evidence="9">
    <location>
        <position position="1"/>
    </location>
</feature>
<gene>
    <name evidence="9" type="ORF">S06H3_53265</name>
</gene>
<dbReference type="GO" id="GO:0016020">
    <property type="term" value="C:membrane"/>
    <property type="evidence" value="ECO:0007669"/>
    <property type="project" value="InterPro"/>
</dbReference>
<dbReference type="PROSITE" id="PS50113">
    <property type="entry name" value="PAC"/>
    <property type="match status" value="1"/>
</dbReference>
<name>X1RJ68_9ZZZZ</name>
<evidence type="ECO:0000256" key="3">
    <source>
        <dbReference type="ARBA" id="ARBA00022553"/>
    </source>
</evidence>
<dbReference type="InterPro" id="IPR050482">
    <property type="entry name" value="Sensor_HK_TwoCompSys"/>
</dbReference>
<evidence type="ECO:0000259" key="8">
    <source>
        <dbReference type="PROSITE" id="PS50113"/>
    </source>
</evidence>
<dbReference type="CDD" id="cd16917">
    <property type="entry name" value="HATPase_UhpB-NarQ-NarX-like"/>
    <property type="match status" value="1"/>
</dbReference>
<dbReference type="Pfam" id="PF07730">
    <property type="entry name" value="HisKA_3"/>
    <property type="match status" value="1"/>
</dbReference>
<evidence type="ECO:0000256" key="6">
    <source>
        <dbReference type="ARBA" id="ARBA00022777"/>
    </source>
</evidence>
<dbReference type="InterPro" id="IPR036890">
    <property type="entry name" value="HATPase_C_sf"/>
</dbReference>
<dbReference type="AlphaFoldDB" id="X1RJ68"/>
<sequence>SHLLAEGCQDDVKDMEDSQLRGEAMGRLSEVTLIKKDKSEVSIQLSTSPLFRNGQLAAFQHIARDITEEKRMKENLRFYLGQVTRAQEEERKRIARELHDDTSQALVVLSRQLDDLASSSKLPKDKRLLLEDLRQQTNSIMEGVRRLSQDLRPPILDRLGLLPALEWLASNVSNNSGIAIEVKSQGAGRRLSAEVELLLFRITQEALSNVWRHSQATRAEVLVEFDRGKTRITVKDNGKGV</sequence>
<protein>
    <recommendedName>
        <fullName evidence="2">histidine kinase</fullName>
        <ecNumber evidence="2">2.7.13.3</ecNumber>
    </recommendedName>
</protein>
<evidence type="ECO:0000256" key="1">
    <source>
        <dbReference type="ARBA" id="ARBA00000085"/>
    </source>
</evidence>
<keyword evidence="3" id="KW-0597">Phosphoprotein</keyword>
<dbReference type="InterPro" id="IPR011712">
    <property type="entry name" value="Sig_transdc_His_kin_sub3_dim/P"/>
</dbReference>
<dbReference type="SUPFAM" id="SSF55785">
    <property type="entry name" value="PYP-like sensor domain (PAS domain)"/>
    <property type="match status" value="1"/>
</dbReference>
<dbReference type="NCBIfam" id="TIGR00229">
    <property type="entry name" value="sensory_box"/>
    <property type="match status" value="1"/>
</dbReference>
<keyword evidence="6" id="KW-0418">Kinase</keyword>
<dbReference type="Gene3D" id="3.30.565.10">
    <property type="entry name" value="Histidine kinase-like ATPase, C-terminal domain"/>
    <property type="match status" value="1"/>
</dbReference>
<dbReference type="GO" id="GO:0005524">
    <property type="term" value="F:ATP binding"/>
    <property type="evidence" value="ECO:0007669"/>
    <property type="project" value="UniProtKB-KW"/>
</dbReference>
<keyword evidence="4" id="KW-0808">Transferase</keyword>
<dbReference type="InterPro" id="IPR000014">
    <property type="entry name" value="PAS"/>
</dbReference>
<accession>X1RJ68</accession>
<keyword evidence="7" id="KW-0067">ATP-binding</keyword>
<reference evidence="9" key="1">
    <citation type="journal article" date="2014" name="Front. Microbiol.">
        <title>High frequency of phylogenetically diverse reductive dehalogenase-homologous genes in deep subseafloor sedimentary metagenomes.</title>
        <authorList>
            <person name="Kawai M."/>
            <person name="Futagami T."/>
            <person name="Toyoda A."/>
            <person name="Takaki Y."/>
            <person name="Nishi S."/>
            <person name="Hori S."/>
            <person name="Arai W."/>
            <person name="Tsubouchi T."/>
            <person name="Morono Y."/>
            <person name="Uchiyama I."/>
            <person name="Ito T."/>
            <person name="Fujiyama A."/>
            <person name="Inagaki F."/>
            <person name="Takami H."/>
        </authorList>
    </citation>
    <scope>NUCLEOTIDE SEQUENCE</scope>
    <source>
        <strain evidence="9">Expedition CK06-06</strain>
    </source>
</reference>
<dbReference type="Gene3D" id="1.20.5.1930">
    <property type="match status" value="1"/>
</dbReference>
<proteinExistence type="predicted"/>
<dbReference type="EMBL" id="BARV01033952">
    <property type="protein sequence ID" value="GAI55604.1"/>
    <property type="molecule type" value="Genomic_DNA"/>
</dbReference>
<comment type="caution">
    <text evidence="9">The sequence shown here is derived from an EMBL/GenBank/DDBJ whole genome shotgun (WGS) entry which is preliminary data.</text>
</comment>
<dbReference type="GO" id="GO:0000155">
    <property type="term" value="F:phosphorelay sensor kinase activity"/>
    <property type="evidence" value="ECO:0007669"/>
    <property type="project" value="InterPro"/>
</dbReference>